<name>A0A1L3FPB2_BRAJP</name>
<dbReference type="PANTHER" id="PTHR14389:SF3">
    <property type="entry name" value="PROTEIN FAM111A-LIKE"/>
    <property type="match status" value="1"/>
</dbReference>
<dbReference type="InterPro" id="IPR009003">
    <property type="entry name" value="Peptidase_S1_PA"/>
</dbReference>
<protein>
    <recommendedName>
        <fullName evidence="3">Serine protease</fullName>
    </recommendedName>
</protein>
<accession>A0A1L3FPB2</accession>
<reference evidence="1 2" key="1">
    <citation type="submission" date="2016-11" db="EMBL/GenBank/DDBJ databases">
        <title>Complete Genome Sequence of Bradyrhizobium sp. strain J5, an isolated from soybean nodule in Hokkaido.</title>
        <authorList>
            <person name="Kanehara K."/>
        </authorList>
    </citation>
    <scope>NUCLEOTIDE SEQUENCE [LARGE SCALE GENOMIC DNA]</scope>
    <source>
        <strain evidence="1 2">J5</strain>
    </source>
</reference>
<dbReference type="OrthoDB" id="9811262at2"/>
<dbReference type="Proteomes" id="UP000181962">
    <property type="component" value="Chromosome"/>
</dbReference>
<dbReference type="Gene3D" id="2.40.10.10">
    <property type="entry name" value="Trypsin-like serine proteases"/>
    <property type="match status" value="1"/>
</dbReference>
<dbReference type="InterPro" id="IPR043504">
    <property type="entry name" value="Peptidase_S1_PA_chymotrypsin"/>
</dbReference>
<evidence type="ECO:0000313" key="2">
    <source>
        <dbReference type="Proteomes" id="UP000181962"/>
    </source>
</evidence>
<gene>
    <name evidence="1" type="ORF">BKD09_43030</name>
</gene>
<sequence>MPTQAILPKVLNLYASWAVITAAVDAILPPDTQPSDRKNYIERLAPQDPGNKVVLTEALVPHLASQGWLERFCVELISRSQTNAVLRGILSDQIAVNADGVADQANLQSLNNKVQPFLVSKTFFEGMEAARYRVCAIWIDDPYEPGFKGTGFLIGADLVLTARHVVERFLVPGPVGDVALAEAEQSLAFVFDYWAPVGAFAVAAPPSGLRVVRLVTPRENPPASRWLEWSSMKHPDDGRTHLFGPPPIDQRLDCAIIRLAERIGAESIGGGGGKLRGWQRLGAPVRPPRPGSAIALLQHPSAGPQMFDKGDFVDSDPDPSTRLFYSTNTNGGSSGSPCFDATPDIVGFHNAGHPSAYPNRPTSLCNQGVFINQVIARLSVEKPGLLLESSAVFGTNDGLWSLSDDRQKPEPVLGRVDFKEAAFAMFDSHAVQRVLVVSEQNASSVPGKSGKSFSTRILRAIARRRPAIVVEFSAEEMKEFKSDRPEDFLLELGRRIDLGEMRGMPEKPTDERQRTRWWANDLPAWFGRLLEDRAKNAGLTVSETVIDRTMGPAAGQELVLRELVWIVIDDIHKSPPDGGLKELIAGMIGVTDTQQVLGPGLKSMRWLLIGHIPDFVREYTSQYKHDVVAYDTIGIEAWKSCIRAAVSAAGADGRYNDDTVAALYEYSKATLPDLADPGLRLKTLAGGVVPALKAIKVMQ</sequence>
<dbReference type="AlphaFoldDB" id="A0A1L3FPB2"/>
<dbReference type="SUPFAM" id="SSF50494">
    <property type="entry name" value="Trypsin-like serine proteases"/>
    <property type="match status" value="1"/>
</dbReference>
<proteinExistence type="predicted"/>
<dbReference type="PANTHER" id="PTHR14389">
    <property type="entry name" value="SI:CH1073-475A24.1"/>
    <property type="match status" value="1"/>
</dbReference>
<evidence type="ECO:0008006" key="3">
    <source>
        <dbReference type="Google" id="ProtNLM"/>
    </source>
</evidence>
<dbReference type="RefSeq" id="WP_071916593.1">
    <property type="nucleotide sequence ID" value="NZ_CP017637.1"/>
</dbReference>
<organism evidence="1 2">
    <name type="scientific">Bradyrhizobium japonicum</name>
    <dbReference type="NCBI Taxonomy" id="375"/>
    <lineage>
        <taxon>Bacteria</taxon>
        <taxon>Pseudomonadati</taxon>
        <taxon>Pseudomonadota</taxon>
        <taxon>Alphaproteobacteria</taxon>
        <taxon>Hyphomicrobiales</taxon>
        <taxon>Nitrobacteraceae</taxon>
        <taxon>Bradyrhizobium</taxon>
    </lineage>
</organism>
<dbReference type="EMBL" id="CP017637">
    <property type="protein sequence ID" value="APG15101.1"/>
    <property type="molecule type" value="Genomic_DNA"/>
</dbReference>
<evidence type="ECO:0000313" key="1">
    <source>
        <dbReference type="EMBL" id="APG15101.1"/>
    </source>
</evidence>
<dbReference type="Pfam" id="PF13365">
    <property type="entry name" value="Trypsin_2"/>
    <property type="match status" value="1"/>
</dbReference>